<reference evidence="1 2" key="1">
    <citation type="submission" date="2015-08" db="EMBL/GenBank/DDBJ databases">
        <title>Next Generation Sequencing and Analysis of the Genome of Puccinia sorghi L Schw, the Causal Agent of Maize Common Rust.</title>
        <authorList>
            <person name="Rochi L."/>
            <person name="Burguener G."/>
            <person name="Darino M."/>
            <person name="Turjanski A."/>
            <person name="Kreff E."/>
            <person name="Dieguez M.J."/>
            <person name="Sacco F."/>
        </authorList>
    </citation>
    <scope>NUCLEOTIDE SEQUENCE [LARGE SCALE GENOMIC DNA]</scope>
    <source>
        <strain evidence="1 2">RO10H11247</strain>
    </source>
</reference>
<gene>
    <name evidence="1" type="ORF">VP01_5969g1</name>
</gene>
<dbReference type="VEuPathDB" id="FungiDB:VP01_5969g1"/>
<keyword evidence="2" id="KW-1185">Reference proteome</keyword>
<sequence length="99" mass="11229">MLKPERSQLITFKVEGEIQQGSDTLDSKKSNNFTNYQHSAHPLVLLLSFFIDWFNPLGNKLAGNQVLLGVITFTCFNLPPSMQYKPHHTYLSGITPLLH</sequence>
<evidence type="ECO:0000313" key="2">
    <source>
        <dbReference type="Proteomes" id="UP000037035"/>
    </source>
</evidence>
<name>A0A0L6UHL3_9BASI</name>
<proteinExistence type="predicted"/>
<dbReference type="EMBL" id="LAVV01011239">
    <property type="protein sequence ID" value="KNZ48026.1"/>
    <property type="molecule type" value="Genomic_DNA"/>
</dbReference>
<evidence type="ECO:0000313" key="1">
    <source>
        <dbReference type="EMBL" id="KNZ48026.1"/>
    </source>
</evidence>
<dbReference type="OrthoDB" id="3253623at2759"/>
<dbReference type="Proteomes" id="UP000037035">
    <property type="component" value="Unassembled WGS sequence"/>
</dbReference>
<organism evidence="1 2">
    <name type="scientific">Puccinia sorghi</name>
    <dbReference type="NCBI Taxonomy" id="27349"/>
    <lineage>
        <taxon>Eukaryota</taxon>
        <taxon>Fungi</taxon>
        <taxon>Dikarya</taxon>
        <taxon>Basidiomycota</taxon>
        <taxon>Pucciniomycotina</taxon>
        <taxon>Pucciniomycetes</taxon>
        <taxon>Pucciniales</taxon>
        <taxon>Pucciniaceae</taxon>
        <taxon>Puccinia</taxon>
    </lineage>
</organism>
<protein>
    <submittedName>
        <fullName evidence="1">Uncharacterized protein</fullName>
    </submittedName>
</protein>
<dbReference type="AlphaFoldDB" id="A0A0L6UHL3"/>
<comment type="caution">
    <text evidence="1">The sequence shown here is derived from an EMBL/GenBank/DDBJ whole genome shotgun (WGS) entry which is preliminary data.</text>
</comment>
<accession>A0A0L6UHL3</accession>
<dbReference type="STRING" id="27349.A0A0L6UHL3"/>